<evidence type="ECO:0000313" key="3">
    <source>
        <dbReference type="Proteomes" id="UP000266915"/>
    </source>
</evidence>
<keyword evidence="2" id="KW-0808">Transferase</keyword>
<reference evidence="2 3" key="1">
    <citation type="submission" date="2018-11" db="EMBL/GenBank/DDBJ databases">
        <title>Sequencing the genomes of 1000 actinobacteria strains.</title>
        <authorList>
            <person name="Klenk H.-P."/>
        </authorList>
    </citation>
    <scope>NUCLEOTIDE SEQUENCE [LARGE SCALE GENOMIC DNA]</scope>
    <source>
        <strain evidence="2 3">DSM 14012</strain>
    </source>
</reference>
<dbReference type="PANTHER" id="PTHR18964:SF149">
    <property type="entry name" value="BIFUNCTIONAL UDP-N-ACETYLGLUCOSAMINE 2-EPIMERASE_N-ACETYLMANNOSAMINE KINASE"/>
    <property type="match status" value="1"/>
</dbReference>
<dbReference type="Proteomes" id="UP000266915">
    <property type="component" value="Unassembled WGS sequence"/>
</dbReference>
<keyword evidence="3" id="KW-1185">Reference proteome</keyword>
<dbReference type="InterPro" id="IPR000600">
    <property type="entry name" value="ROK"/>
</dbReference>
<dbReference type="PANTHER" id="PTHR18964">
    <property type="entry name" value="ROK (REPRESSOR, ORF, KINASE) FAMILY"/>
    <property type="match status" value="1"/>
</dbReference>
<dbReference type="GO" id="GO:0016301">
    <property type="term" value="F:kinase activity"/>
    <property type="evidence" value="ECO:0007669"/>
    <property type="project" value="UniProtKB-KW"/>
</dbReference>
<dbReference type="InterPro" id="IPR043129">
    <property type="entry name" value="ATPase_NBD"/>
</dbReference>
<dbReference type="AlphaFoldDB" id="A0A3N2C0I7"/>
<proteinExistence type="inferred from homology"/>
<dbReference type="RefSeq" id="WP_085510286.1">
    <property type="nucleotide sequence ID" value="NZ_FXAP01000001.1"/>
</dbReference>
<protein>
    <submittedName>
        <fullName evidence="2">Putative NBD/HSP70 family sugar kinase</fullName>
    </submittedName>
</protein>
<dbReference type="Gene3D" id="3.30.420.40">
    <property type="match status" value="2"/>
</dbReference>
<evidence type="ECO:0000313" key="2">
    <source>
        <dbReference type="EMBL" id="ROR81017.1"/>
    </source>
</evidence>
<comment type="similarity">
    <text evidence="1">Belongs to the ROK (NagC/XylR) family.</text>
</comment>
<comment type="caution">
    <text evidence="2">The sequence shown here is derived from an EMBL/GenBank/DDBJ whole genome shotgun (WGS) entry which is preliminary data.</text>
</comment>
<keyword evidence="2" id="KW-0418">Kinase</keyword>
<name>A0A3N2C0I7_9MICO</name>
<organism evidence="2 3">
    <name type="scientific">Plantibacter flavus</name>
    <dbReference type="NCBI Taxonomy" id="150123"/>
    <lineage>
        <taxon>Bacteria</taxon>
        <taxon>Bacillati</taxon>
        <taxon>Actinomycetota</taxon>
        <taxon>Actinomycetes</taxon>
        <taxon>Micrococcales</taxon>
        <taxon>Microbacteriaceae</taxon>
        <taxon>Plantibacter</taxon>
    </lineage>
</organism>
<dbReference type="SUPFAM" id="SSF53067">
    <property type="entry name" value="Actin-like ATPase domain"/>
    <property type="match status" value="1"/>
</dbReference>
<gene>
    <name evidence="2" type="ORF">EDD42_1064</name>
</gene>
<accession>A0A3N2C0I7</accession>
<evidence type="ECO:0000256" key="1">
    <source>
        <dbReference type="ARBA" id="ARBA00006479"/>
    </source>
</evidence>
<dbReference type="Pfam" id="PF00480">
    <property type="entry name" value="ROK"/>
    <property type="match status" value="1"/>
</dbReference>
<sequence>MRVGLDIGGTKTDAVVVTDDGALLHRLRLVTGRGPDAVVETAVEAVSRLSDAVARPIDAFTSVGVGIPGLIVPGTGRVTHAVNLDVEELELGAILAQRLGVPVAVENDVKAAALGAWQLLDGSGTMAYLNLGTGVAAGIVTDGRLWQGSSGVAGEVGHLSVDPLGDRCGCGQRGCVETMAAGGAVSAAWGADVALPVLDLFDHADAGDPRAIALRARLGHGAAAAVRILTLTVDADDIVLGGGLTALGERLLAVIREALAESAAGSRFVASLQLEQRVRLVPTGSPVAAIGAALVGRGESSHG</sequence>
<dbReference type="EMBL" id="RKHL01000001">
    <property type="protein sequence ID" value="ROR81017.1"/>
    <property type="molecule type" value="Genomic_DNA"/>
</dbReference>